<keyword evidence="2" id="KW-1185">Reference proteome</keyword>
<name>A0ABV0Y9Q1_9TELE</name>
<proteinExistence type="predicted"/>
<gene>
    <name evidence="1" type="ORF">AMECASPLE_003721</name>
</gene>
<dbReference type="EMBL" id="JAHRIP010028366">
    <property type="protein sequence ID" value="MEQ2290482.1"/>
    <property type="molecule type" value="Genomic_DNA"/>
</dbReference>
<sequence length="110" mass="12105">MQTVQSNSQNSSITILMKVLTASRAAAAAHQTVHTHSSSSQSSLPAASFMFSCLHCSLSFLLYLPGRDAELVEESSRHYPCLTNCQECRSMPCHASRYLSVWVMSEGFKT</sequence>
<dbReference type="Proteomes" id="UP001469553">
    <property type="component" value="Unassembled WGS sequence"/>
</dbReference>
<comment type="caution">
    <text evidence="1">The sequence shown here is derived from an EMBL/GenBank/DDBJ whole genome shotgun (WGS) entry which is preliminary data.</text>
</comment>
<protein>
    <submittedName>
        <fullName evidence="1">Uncharacterized protein</fullName>
    </submittedName>
</protein>
<evidence type="ECO:0000313" key="1">
    <source>
        <dbReference type="EMBL" id="MEQ2290482.1"/>
    </source>
</evidence>
<organism evidence="1 2">
    <name type="scientific">Ameca splendens</name>
    <dbReference type="NCBI Taxonomy" id="208324"/>
    <lineage>
        <taxon>Eukaryota</taxon>
        <taxon>Metazoa</taxon>
        <taxon>Chordata</taxon>
        <taxon>Craniata</taxon>
        <taxon>Vertebrata</taxon>
        <taxon>Euteleostomi</taxon>
        <taxon>Actinopterygii</taxon>
        <taxon>Neopterygii</taxon>
        <taxon>Teleostei</taxon>
        <taxon>Neoteleostei</taxon>
        <taxon>Acanthomorphata</taxon>
        <taxon>Ovalentaria</taxon>
        <taxon>Atherinomorphae</taxon>
        <taxon>Cyprinodontiformes</taxon>
        <taxon>Goodeidae</taxon>
        <taxon>Ameca</taxon>
    </lineage>
</organism>
<reference evidence="1 2" key="1">
    <citation type="submission" date="2021-06" db="EMBL/GenBank/DDBJ databases">
        <authorList>
            <person name="Palmer J.M."/>
        </authorList>
    </citation>
    <scope>NUCLEOTIDE SEQUENCE [LARGE SCALE GENOMIC DNA]</scope>
    <source>
        <strain evidence="1 2">AS_MEX2019</strain>
        <tissue evidence="1">Muscle</tissue>
    </source>
</reference>
<evidence type="ECO:0000313" key="2">
    <source>
        <dbReference type="Proteomes" id="UP001469553"/>
    </source>
</evidence>
<accession>A0ABV0Y9Q1</accession>